<evidence type="ECO:0000259" key="1">
    <source>
        <dbReference type="PROSITE" id="PS50846"/>
    </source>
</evidence>
<protein>
    <recommendedName>
        <fullName evidence="1">HMA domain-containing protein</fullName>
    </recommendedName>
</protein>
<dbReference type="RefSeq" id="WP_111614453.1">
    <property type="nucleotide sequence ID" value="NZ_JAIQUM010000036.1"/>
</dbReference>
<reference evidence="2" key="1">
    <citation type="submission" date="2024-05" db="EMBL/GenBank/DDBJ databases">
        <title>Metabacillus sp. nov., isolated from the rhizosphere soil of tomato plants.</title>
        <authorList>
            <person name="Ma R."/>
        </authorList>
    </citation>
    <scope>NUCLEOTIDE SEQUENCE</scope>
    <source>
        <strain evidence="2">DBTR6</strain>
    </source>
</reference>
<name>A0ABS7UUL8_9BACI</name>
<dbReference type="SUPFAM" id="SSF55008">
    <property type="entry name" value="HMA, heavy metal-associated domain"/>
    <property type="match status" value="1"/>
</dbReference>
<feature type="domain" description="HMA" evidence="1">
    <location>
        <begin position="1"/>
        <end position="67"/>
    </location>
</feature>
<dbReference type="Proteomes" id="UP001165287">
    <property type="component" value="Unassembled WGS sequence"/>
</dbReference>
<evidence type="ECO:0000313" key="2">
    <source>
        <dbReference type="EMBL" id="MBZ5751614.1"/>
    </source>
</evidence>
<gene>
    <name evidence="2" type="ORF">K9V48_15515</name>
</gene>
<comment type="caution">
    <text evidence="2">The sequence shown here is derived from an EMBL/GenBank/DDBJ whole genome shotgun (WGS) entry which is preliminary data.</text>
</comment>
<keyword evidence="3" id="KW-1185">Reference proteome</keyword>
<dbReference type="EMBL" id="JAIQUM010000036">
    <property type="protein sequence ID" value="MBZ5751614.1"/>
    <property type="molecule type" value="Genomic_DNA"/>
</dbReference>
<accession>A0ABS7UUL8</accession>
<dbReference type="InterPro" id="IPR006121">
    <property type="entry name" value="HMA_dom"/>
</dbReference>
<evidence type="ECO:0000313" key="3">
    <source>
        <dbReference type="Proteomes" id="UP001165287"/>
    </source>
</evidence>
<dbReference type="Gene3D" id="3.30.70.100">
    <property type="match status" value="1"/>
</dbReference>
<sequence length="70" mass="8094">MKTVTFTITDGNHMSYRDIEVLLAKMNGVERALIDVNDGDLKVEFNEDAIETVKIKQEIERRGFHIDIKE</sequence>
<dbReference type="PROSITE" id="PS50846">
    <property type="entry name" value="HMA_2"/>
    <property type="match status" value="1"/>
</dbReference>
<dbReference type="InterPro" id="IPR036163">
    <property type="entry name" value="HMA_dom_sf"/>
</dbReference>
<organism evidence="2 3">
    <name type="scientific">Metabacillus rhizolycopersici</name>
    <dbReference type="NCBI Taxonomy" id="2875709"/>
    <lineage>
        <taxon>Bacteria</taxon>
        <taxon>Bacillati</taxon>
        <taxon>Bacillota</taxon>
        <taxon>Bacilli</taxon>
        <taxon>Bacillales</taxon>
        <taxon>Bacillaceae</taxon>
        <taxon>Metabacillus</taxon>
    </lineage>
</organism>
<proteinExistence type="predicted"/>